<dbReference type="SUPFAM" id="SSF56112">
    <property type="entry name" value="Protein kinase-like (PK-like)"/>
    <property type="match status" value="1"/>
</dbReference>
<dbReference type="InterPro" id="IPR011009">
    <property type="entry name" value="Kinase-like_dom_sf"/>
</dbReference>
<accession>A0A238J6K4</accession>
<gene>
    <name evidence="2" type="ORF">TRP8649_00292</name>
</gene>
<keyword evidence="2" id="KW-0808">Transferase</keyword>
<name>A0A238J6K4_9RHOB</name>
<dbReference type="Proteomes" id="UP000225972">
    <property type="component" value="Unassembled WGS sequence"/>
</dbReference>
<dbReference type="GO" id="GO:0016740">
    <property type="term" value="F:transferase activity"/>
    <property type="evidence" value="ECO:0007669"/>
    <property type="project" value="UniProtKB-KW"/>
</dbReference>
<protein>
    <submittedName>
        <fullName evidence="2">Phosphotransferase enzyme family protein</fullName>
    </submittedName>
</protein>
<dbReference type="EMBL" id="FXXP01000001">
    <property type="protein sequence ID" value="SMX26219.1"/>
    <property type="molecule type" value="Genomic_DNA"/>
</dbReference>
<dbReference type="OrthoDB" id="7856512at2"/>
<sequence>MDELSKRAMSLWPDLAGQMGMAPGAVQVAPLARRQDARVDMVALLLRDASGRDLVLKLQDRPKDAEEFAEAMQGHMRSFEAFPEGVPELLAVDFDAQACVMEWVAGDPLATVLQEAPVETHPGIMRQAGAWLGQFHRATLGEPRVFQPKYTMDYLRDVVDEVKSVKRDVAEKRKFLSCAEGFLARQPLYEGRRTQAAQTHGDLHMRNLLMGEQVKGIDFSAARVVPVGHDIARLLSDYAILRARHDDIRPGEVVPVQVRDAFFDGYGVVRSDDPSVQLLLRHRVLAEWWGLPASESKRSVAQERRWQGIASLVEKVFPEA</sequence>
<dbReference type="RefSeq" id="WP_099241909.1">
    <property type="nucleotide sequence ID" value="NZ_FXXP01000001.1"/>
</dbReference>
<dbReference type="Pfam" id="PF01636">
    <property type="entry name" value="APH"/>
    <property type="match status" value="1"/>
</dbReference>
<dbReference type="Gene3D" id="3.90.1200.10">
    <property type="match status" value="1"/>
</dbReference>
<evidence type="ECO:0000313" key="2">
    <source>
        <dbReference type="EMBL" id="SMX26219.1"/>
    </source>
</evidence>
<keyword evidence="3" id="KW-1185">Reference proteome</keyword>
<proteinExistence type="predicted"/>
<dbReference type="InterPro" id="IPR002575">
    <property type="entry name" value="Aminoglycoside_PTrfase"/>
</dbReference>
<feature type="domain" description="Aminoglycoside phosphotransferase" evidence="1">
    <location>
        <begin position="46"/>
        <end position="239"/>
    </location>
</feature>
<evidence type="ECO:0000259" key="1">
    <source>
        <dbReference type="Pfam" id="PF01636"/>
    </source>
</evidence>
<dbReference type="AlphaFoldDB" id="A0A238J6K4"/>
<organism evidence="2 3">
    <name type="scientific">Pelagimonas phthalicica</name>
    <dbReference type="NCBI Taxonomy" id="1037362"/>
    <lineage>
        <taxon>Bacteria</taxon>
        <taxon>Pseudomonadati</taxon>
        <taxon>Pseudomonadota</taxon>
        <taxon>Alphaproteobacteria</taxon>
        <taxon>Rhodobacterales</taxon>
        <taxon>Roseobacteraceae</taxon>
        <taxon>Pelagimonas</taxon>
    </lineage>
</organism>
<evidence type="ECO:0000313" key="3">
    <source>
        <dbReference type="Proteomes" id="UP000225972"/>
    </source>
</evidence>
<reference evidence="3" key="1">
    <citation type="submission" date="2017-05" db="EMBL/GenBank/DDBJ databases">
        <authorList>
            <person name="Rodrigo-Torres L."/>
            <person name="Arahal R. D."/>
            <person name="Lucena T."/>
        </authorList>
    </citation>
    <scope>NUCLEOTIDE SEQUENCE [LARGE SCALE GENOMIC DNA]</scope>
    <source>
        <strain evidence="3">CECT 8649</strain>
    </source>
</reference>